<accession>A0A0B2ALY3</accession>
<dbReference type="GO" id="GO:0016746">
    <property type="term" value="F:acyltransferase activity"/>
    <property type="evidence" value="ECO:0007669"/>
    <property type="project" value="InterPro"/>
</dbReference>
<dbReference type="Gene3D" id="3.30.60.230">
    <property type="entry name" value="Lsr2, dimerization domain"/>
    <property type="match status" value="1"/>
</dbReference>
<feature type="domain" description="Lsr2 DNA-binding" evidence="4">
    <location>
        <begin position="78"/>
        <end position="112"/>
    </location>
</feature>
<proteinExistence type="predicted"/>
<dbReference type="OrthoDB" id="4113332at2"/>
<dbReference type="Gene3D" id="4.10.320.10">
    <property type="entry name" value="E3-binding domain"/>
    <property type="match status" value="1"/>
</dbReference>
<feature type="domain" description="Lsr2 dimerization" evidence="3">
    <location>
        <begin position="1"/>
        <end position="57"/>
    </location>
</feature>
<dbReference type="InterPro" id="IPR036625">
    <property type="entry name" value="E3-bd_dom_sf"/>
</dbReference>
<protein>
    <recommendedName>
        <fullName evidence="7">Lsr2 family protein</fullName>
    </recommendedName>
</protein>
<dbReference type="RefSeq" id="WP_043123782.1">
    <property type="nucleotide sequence ID" value="NZ_JTDL01000113.1"/>
</dbReference>
<evidence type="ECO:0000256" key="1">
    <source>
        <dbReference type="ARBA" id="ARBA00023125"/>
    </source>
</evidence>
<evidence type="ECO:0000259" key="4">
    <source>
        <dbReference type="Pfam" id="PF23359"/>
    </source>
</evidence>
<keyword evidence="6" id="KW-1185">Reference proteome</keyword>
<dbReference type="STRING" id="1338436.LK10_11560"/>
<dbReference type="InterPro" id="IPR055370">
    <property type="entry name" value="Lsr2_DNA-bd"/>
</dbReference>
<dbReference type="Pfam" id="PF23359">
    <property type="entry name" value="Lsr2_DNA-bd"/>
    <property type="match status" value="1"/>
</dbReference>
<evidence type="ECO:0000313" key="6">
    <source>
        <dbReference type="Proteomes" id="UP000030982"/>
    </source>
</evidence>
<dbReference type="Proteomes" id="UP000030982">
    <property type="component" value="Unassembled WGS sequence"/>
</dbReference>
<dbReference type="GO" id="GO:0003677">
    <property type="term" value="F:DNA binding"/>
    <property type="evidence" value="ECO:0007669"/>
    <property type="project" value="UniProtKB-KW"/>
</dbReference>
<dbReference type="Pfam" id="PF11774">
    <property type="entry name" value="Lsr2"/>
    <property type="match status" value="1"/>
</dbReference>
<keyword evidence="1" id="KW-0238">DNA-binding</keyword>
<reference evidence="5 6" key="1">
    <citation type="submission" date="2014-09" db="EMBL/GenBank/DDBJ databases">
        <title>Genome sequence of Sinomonas sp. MUSC 117.</title>
        <authorList>
            <person name="Lee L.-H."/>
        </authorList>
    </citation>
    <scope>NUCLEOTIDE SEQUENCE [LARGE SCALE GENOMIC DNA]</scope>
    <source>
        <strain evidence="5 6">MUSC 117</strain>
    </source>
</reference>
<feature type="region of interest" description="Disordered" evidence="2">
    <location>
        <begin position="52"/>
        <end position="85"/>
    </location>
</feature>
<comment type="caution">
    <text evidence="5">The sequence shown here is derived from an EMBL/GenBank/DDBJ whole genome shotgun (WGS) entry which is preliminary data.</text>
</comment>
<organism evidence="5 6">
    <name type="scientific">Sinomonas humi</name>
    <dbReference type="NCBI Taxonomy" id="1338436"/>
    <lineage>
        <taxon>Bacteria</taxon>
        <taxon>Bacillati</taxon>
        <taxon>Actinomycetota</taxon>
        <taxon>Actinomycetes</taxon>
        <taxon>Micrococcales</taxon>
        <taxon>Micrococcaceae</taxon>
        <taxon>Sinomonas</taxon>
    </lineage>
</organism>
<sequence length="114" mass="12387">MAQKVKIILVDDLDGGSADETVRFGIDGSSYEIDLSHENASKLRESLQGYVTAARKSSSRNQQAPRARAASGAGGSRNSESAKIRQWARDNGYNVNSRGRIQAEIQDAYRKANA</sequence>
<evidence type="ECO:0000256" key="2">
    <source>
        <dbReference type="SAM" id="MobiDB-lite"/>
    </source>
</evidence>
<dbReference type="AlphaFoldDB" id="A0A0B2ALY3"/>
<name>A0A0B2ALY3_9MICC</name>
<dbReference type="EMBL" id="JTDL01000113">
    <property type="protein sequence ID" value="KHL02795.1"/>
    <property type="molecule type" value="Genomic_DNA"/>
</dbReference>
<evidence type="ECO:0008006" key="7">
    <source>
        <dbReference type="Google" id="ProtNLM"/>
    </source>
</evidence>
<evidence type="ECO:0000259" key="3">
    <source>
        <dbReference type="Pfam" id="PF11774"/>
    </source>
</evidence>
<dbReference type="InterPro" id="IPR024412">
    <property type="entry name" value="Lsr2_dim_dom"/>
</dbReference>
<dbReference type="InterPro" id="IPR042261">
    <property type="entry name" value="Lsr2-like_dimerization"/>
</dbReference>
<evidence type="ECO:0000313" key="5">
    <source>
        <dbReference type="EMBL" id="KHL02795.1"/>
    </source>
</evidence>
<feature type="compositionally biased region" description="Low complexity" evidence="2">
    <location>
        <begin position="64"/>
        <end position="81"/>
    </location>
</feature>
<gene>
    <name evidence="5" type="ORF">LK10_11560</name>
</gene>